<accession>A0A346NQK8</accession>
<dbReference type="Gene3D" id="3.40.50.2300">
    <property type="match status" value="1"/>
</dbReference>
<dbReference type="PANTHER" id="PTHR45566">
    <property type="entry name" value="HTH-TYPE TRANSCRIPTIONAL REGULATOR YHJB-RELATED"/>
    <property type="match status" value="1"/>
</dbReference>
<evidence type="ECO:0000313" key="6">
    <source>
        <dbReference type="Proteomes" id="UP000262073"/>
    </source>
</evidence>
<dbReference type="Pfam" id="PF00196">
    <property type="entry name" value="GerE"/>
    <property type="match status" value="1"/>
</dbReference>
<evidence type="ECO:0000259" key="4">
    <source>
        <dbReference type="PROSITE" id="PS50110"/>
    </source>
</evidence>
<dbReference type="AlphaFoldDB" id="A0A346NQK8"/>
<dbReference type="OrthoDB" id="9814495at2"/>
<dbReference type="PRINTS" id="PR00038">
    <property type="entry name" value="HTHLUXR"/>
</dbReference>
<dbReference type="InterPro" id="IPR011006">
    <property type="entry name" value="CheY-like_superfamily"/>
</dbReference>
<evidence type="ECO:0000256" key="1">
    <source>
        <dbReference type="ARBA" id="ARBA00023125"/>
    </source>
</evidence>
<dbReference type="InterPro" id="IPR000792">
    <property type="entry name" value="Tscrpt_reg_LuxR_C"/>
</dbReference>
<dbReference type="SMART" id="SM00421">
    <property type="entry name" value="HTH_LUXR"/>
    <property type="match status" value="1"/>
</dbReference>
<dbReference type="GO" id="GO:0000160">
    <property type="term" value="P:phosphorelay signal transduction system"/>
    <property type="evidence" value="ECO:0007669"/>
    <property type="project" value="InterPro"/>
</dbReference>
<dbReference type="Pfam" id="PF00072">
    <property type="entry name" value="Response_reg"/>
    <property type="match status" value="1"/>
</dbReference>
<keyword evidence="6" id="KW-1185">Reference proteome</keyword>
<dbReference type="RefSeq" id="WP_117318035.1">
    <property type="nucleotide sequence ID" value="NZ_CP031769.1"/>
</dbReference>
<dbReference type="SMART" id="SM00448">
    <property type="entry name" value="REC"/>
    <property type="match status" value="1"/>
</dbReference>
<dbReference type="PROSITE" id="PS50043">
    <property type="entry name" value="HTH_LUXR_2"/>
    <property type="match status" value="1"/>
</dbReference>
<name>A0A346NQK8_9ALTE</name>
<dbReference type="InterPro" id="IPR001789">
    <property type="entry name" value="Sig_transdc_resp-reg_receiver"/>
</dbReference>
<proteinExistence type="predicted"/>
<dbReference type="GO" id="GO:0006355">
    <property type="term" value="P:regulation of DNA-templated transcription"/>
    <property type="evidence" value="ECO:0007669"/>
    <property type="project" value="InterPro"/>
</dbReference>
<keyword evidence="2" id="KW-0597">Phosphoprotein</keyword>
<evidence type="ECO:0000259" key="3">
    <source>
        <dbReference type="PROSITE" id="PS50043"/>
    </source>
</evidence>
<sequence>MITLLIADDHPLYRDALRGALSLSLPDLTLLEAGDIPSTVNILQQQDVDLLLLDLHMPGSHDLFGLLHIRKLFPELPVAVVSGTEDHHLIAKIVSVGALGFIPKTASSSDIAAAVEAILDGDIWLPESMSQDIEEVDEAFAELADRVASLTPSQYKVLCYMRDGLLNKQIGYNLDIAEATVKAHVTAIFKKLAINNRTQAVLIASQLELEPPAAKDDAR</sequence>
<keyword evidence="1 5" id="KW-0238">DNA-binding</keyword>
<evidence type="ECO:0000256" key="2">
    <source>
        <dbReference type="PROSITE-ProRule" id="PRU00169"/>
    </source>
</evidence>
<dbReference type="KEGG" id="salm:D0Y50_16465"/>
<dbReference type="InterPro" id="IPR051015">
    <property type="entry name" value="EvgA-like"/>
</dbReference>
<protein>
    <submittedName>
        <fullName evidence="5">DNA-binding response regulator</fullName>
    </submittedName>
</protein>
<dbReference type="EMBL" id="CP031769">
    <property type="protein sequence ID" value="AXR07815.1"/>
    <property type="molecule type" value="Genomic_DNA"/>
</dbReference>
<feature type="modified residue" description="4-aspartylphosphate" evidence="2">
    <location>
        <position position="54"/>
    </location>
</feature>
<dbReference type="GO" id="GO:0003677">
    <property type="term" value="F:DNA binding"/>
    <property type="evidence" value="ECO:0007669"/>
    <property type="project" value="UniProtKB-KW"/>
</dbReference>
<dbReference type="PANTHER" id="PTHR45566:SF1">
    <property type="entry name" value="HTH-TYPE TRANSCRIPTIONAL REGULATOR YHJB-RELATED"/>
    <property type="match status" value="1"/>
</dbReference>
<dbReference type="SUPFAM" id="SSF46894">
    <property type="entry name" value="C-terminal effector domain of the bipartite response regulators"/>
    <property type="match status" value="1"/>
</dbReference>
<evidence type="ECO:0000313" key="5">
    <source>
        <dbReference type="EMBL" id="AXR07815.1"/>
    </source>
</evidence>
<dbReference type="Proteomes" id="UP000262073">
    <property type="component" value="Chromosome"/>
</dbReference>
<reference evidence="5 6" key="1">
    <citation type="submission" date="2018-08" db="EMBL/GenBank/DDBJ databases">
        <title>Salinimonas sediminis sp. nov., a piezophilic bacterium isolated from a deep-sea sediment sample from the New Britain Trench.</title>
        <authorList>
            <person name="Cao J."/>
        </authorList>
    </citation>
    <scope>NUCLEOTIDE SEQUENCE [LARGE SCALE GENOMIC DNA]</scope>
    <source>
        <strain evidence="5 6">N102</strain>
    </source>
</reference>
<dbReference type="SUPFAM" id="SSF52172">
    <property type="entry name" value="CheY-like"/>
    <property type="match status" value="1"/>
</dbReference>
<feature type="domain" description="HTH luxR-type" evidence="3">
    <location>
        <begin position="143"/>
        <end position="208"/>
    </location>
</feature>
<dbReference type="CDD" id="cd06170">
    <property type="entry name" value="LuxR_C_like"/>
    <property type="match status" value="1"/>
</dbReference>
<organism evidence="5 6">
    <name type="scientific">Salinimonas sediminis</name>
    <dbReference type="NCBI Taxonomy" id="2303538"/>
    <lineage>
        <taxon>Bacteria</taxon>
        <taxon>Pseudomonadati</taxon>
        <taxon>Pseudomonadota</taxon>
        <taxon>Gammaproteobacteria</taxon>
        <taxon>Alteromonadales</taxon>
        <taxon>Alteromonadaceae</taxon>
        <taxon>Alteromonas/Salinimonas group</taxon>
        <taxon>Salinimonas</taxon>
    </lineage>
</organism>
<dbReference type="PROSITE" id="PS00622">
    <property type="entry name" value="HTH_LUXR_1"/>
    <property type="match status" value="1"/>
</dbReference>
<dbReference type="PROSITE" id="PS50110">
    <property type="entry name" value="RESPONSE_REGULATORY"/>
    <property type="match status" value="1"/>
</dbReference>
<dbReference type="InterPro" id="IPR016032">
    <property type="entry name" value="Sig_transdc_resp-reg_C-effctor"/>
</dbReference>
<feature type="domain" description="Response regulatory" evidence="4">
    <location>
        <begin position="3"/>
        <end position="119"/>
    </location>
</feature>
<gene>
    <name evidence="5" type="ORF">D0Y50_16465</name>
</gene>